<keyword evidence="5 6" id="KW-0472">Membrane</keyword>
<feature type="transmembrane region" description="Helical" evidence="6">
    <location>
        <begin position="366"/>
        <end position="385"/>
    </location>
</feature>
<feature type="chain" id="PRO_5035198734" description="Multidrug and toxic compound extrusion protein" evidence="7">
    <location>
        <begin position="17"/>
        <end position="639"/>
    </location>
</feature>
<feature type="transmembrane region" description="Helical" evidence="6">
    <location>
        <begin position="269"/>
        <end position="291"/>
    </location>
</feature>
<keyword evidence="4 6" id="KW-1133">Transmembrane helix</keyword>
<keyword evidence="3 6" id="KW-0812">Transmembrane</keyword>
<evidence type="ECO:0008006" key="10">
    <source>
        <dbReference type="Google" id="ProtNLM"/>
    </source>
</evidence>
<evidence type="ECO:0000256" key="1">
    <source>
        <dbReference type="ARBA" id="ARBA00004141"/>
    </source>
</evidence>
<dbReference type="OrthoDB" id="423427at2759"/>
<comment type="caution">
    <text evidence="8">The sequence shown here is derived from an EMBL/GenBank/DDBJ whole genome shotgun (WGS) entry which is preliminary data.</text>
</comment>
<evidence type="ECO:0000256" key="3">
    <source>
        <dbReference type="ARBA" id="ARBA00022692"/>
    </source>
</evidence>
<comment type="similarity">
    <text evidence="2">Belongs to the multi antimicrobial extrusion (MATE) (TC 2.A.66.1) family.</text>
</comment>
<evidence type="ECO:0000256" key="2">
    <source>
        <dbReference type="ARBA" id="ARBA00010199"/>
    </source>
</evidence>
<dbReference type="GO" id="GO:0016020">
    <property type="term" value="C:membrane"/>
    <property type="evidence" value="ECO:0007669"/>
    <property type="project" value="UniProtKB-SubCell"/>
</dbReference>
<organism evidence="8 9">
    <name type="scientific">Pelagomonas calceolata</name>
    <dbReference type="NCBI Taxonomy" id="35677"/>
    <lineage>
        <taxon>Eukaryota</taxon>
        <taxon>Sar</taxon>
        <taxon>Stramenopiles</taxon>
        <taxon>Ochrophyta</taxon>
        <taxon>Pelagophyceae</taxon>
        <taxon>Pelagomonadales</taxon>
        <taxon>Pelagomonadaceae</taxon>
        <taxon>Pelagomonas</taxon>
    </lineage>
</organism>
<dbReference type="InterPro" id="IPR044644">
    <property type="entry name" value="DinF-like"/>
</dbReference>
<feature type="transmembrane region" description="Helical" evidence="6">
    <location>
        <begin position="580"/>
        <end position="603"/>
    </location>
</feature>
<dbReference type="EMBL" id="CAKKNE010000001">
    <property type="protein sequence ID" value="CAH0366337.1"/>
    <property type="molecule type" value="Genomic_DNA"/>
</dbReference>
<dbReference type="PANTHER" id="PTHR42893:SF9">
    <property type="entry name" value="PROTEIN DETOXIFICATION 46, CHLOROPLASTIC"/>
    <property type="match status" value="1"/>
</dbReference>
<evidence type="ECO:0000256" key="5">
    <source>
        <dbReference type="ARBA" id="ARBA00023136"/>
    </source>
</evidence>
<comment type="subcellular location">
    <subcellularLocation>
        <location evidence="1">Membrane</location>
        <topology evidence="1">Multi-pass membrane protein</topology>
    </subcellularLocation>
</comment>
<gene>
    <name evidence="8" type="ORF">PECAL_1P28240</name>
</gene>
<reference evidence="8" key="1">
    <citation type="submission" date="2021-11" db="EMBL/GenBank/DDBJ databases">
        <authorList>
            <consortium name="Genoscope - CEA"/>
            <person name="William W."/>
        </authorList>
    </citation>
    <scope>NUCLEOTIDE SEQUENCE</scope>
</reference>
<name>A0A8J2WS84_9STRA</name>
<keyword evidence="9" id="KW-1185">Reference proteome</keyword>
<feature type="transmembrane region" description="Helical" evidence="6">
    <location>
        <begin position="507"/>
        <end position="531"/>
    </location>
</feature>
<evidence type="ECO:0000256" key="7">
    <source>
        <dbReference type="SAM" id="SignalP"/>
    </source>
</evidence>
<protein>
    <recommendedName>
        <fullName evidence="10">Multidrug and toxic compound extrusion protein</fullName>
    </recommendedName>
</protein>
<feature type="signal peptide" evidence="7">
    <location>
        <begin position="1"/>
        <end position="16"/>
    </location>
</feature>
<dbReference type="AlphaFoldDB" id="A0A8J2WS84"/>
<evidence type="ECO:0000313" key="8">
    <source>
        <dbReference type="EMBL" id="CAH0366337.1"/>
    </source>
</evidence>
<evidence type="ECO:0000256" key="4">
    <source>
        <dbReference type="ARBA" id="ARBA00022989"/>
    </source>
</evidence>
<dbReference type="PANTHER" id="PTHR42893">
    <property type="entry name" value="PROTEIN DETOXIFICATION 44, CHLOROPLASTIC-RELATED"/>
    <property type="match status" value="1"/>
</dbReference>
<accession>A0A8J2WS84</accession>
<evidence type="ECO:0000256" key="6">
    <source>
        <dbReference type="SAM" id="Phobius"/>
    </source>
</evidence>
<proteinExistence type="inferred from homology"/>
<dbReference type="Proteomes" id="UP000789595">
    <property type="component" value="Unassembled WGS sequence"/>
</dbReference>
<evidence type="ECO:0000313" key="9">
    <source>
        <dbReference type="Proteomes" id="UP000789595"/>
    </source>
</evidence>
<sequence>MARAALVVALALGVGALTPPPAPKTPVTGRQAVVKERKQLLPPTVAPLVVDTAPDGPLLADAPPLLDESGNNQGPPTLATTTIPPIPDELEDAVRKRSAEEQAEKAKEQIKIARSKKKGDWYKFGFQTKESVKQPKVTIDITVPEGAQAGDRLQVTVPQDVDVLEYLGVTEPKPPCVTSEESENSVAKELAGFTLPLLLVWLASPLLSLVDTAAVGASRPTAELAVLGPACAACDNAAFLCTFLGIVTTGAVSRALATGDETKAKTASGAACVAALVVGGLLTAAACSPLGPAGLGAMVPRSTPGFSAAVAYTRIRSLAFVPALLIMVLQSTSLARRNVRAPLKAAGLSGAANLVGDGILVPTMGLAGAALATTAAQIVALIALLQDAAKGKFLPSSPKQWARSAGAPFRQIFTKGAPVVAALSAKTAVLLSLSYAAASTATKRGDLAALAAHQILVGLYFVFAPVGDALSQTVQTFLPRSIVADQLDEVDRPPQKRSKALGPKSRAVVKGAVAAALVLGGLDAVMAWGLPAGLPTLFSRDPAVAAALRRTAPYLGAALMVHGLSSATEGTMLANRDAGVLGGLYAFDAAVVVAAFFAVARAAGPVTSVWRVFLGYNLLRCSQFALRVTSTALRRRKTA</sequence>
<keyword evidence="7" id="KW-0732">Signal</keyword>